<feature type="domain" description="FRG" evidence="1">
    <location>
        <begin position="1"/>
        <end position="27"/>
    </location>
</feature>
<name>X1TY52_9ZZZZ</name>
<evidence type="ECO:0000313" key="2">
    <source>
        <dbReference type="EMBL" id="GAJ10204.1"/>
    </source>
</evidence>
<comment type="caution">
    <text evidence="2">The sequence shown here is derived from an EMBL/GenBank/DDBJ whole genome shotgun (WGS) entry which is preliminary data.</text>
</comment>
<dbReference type="AlphaFoldDB" id="X1TY52"/>
<gene>
    <name evidence="2" type="ORF">S12H4_43731</name>
</gene>
<reference evidence="2" key="1">
    <citation type="journal article" date="2014" name="Front. Microbiol.">
        <title>High frequency of phylogenetically diverse reductive dehalogenase-homologous genes in deep subseafloor sedimentary metagenomes.</title>
        <authorList>
            <person name="Kawai M."/>
            <person name="Futagami T."/>
            <person name="Toyoda A."/>
            <person name="Takaki Y."/>
            <person name="Nishi S."/>
            <person name="Hori S."/>
            <person name="Arai W."/>
            <person name="Tsubouchi T."/>
            <person name="Morono Y."/>
            <person name="Uchiyama I."/>
            <person name="Ito T."/>
            <person name="Fujiyama A."/>
            <person name="Inagaki F."/>
            <person name="Takami H."/>
        </authorList>
    </citation>
    <scope>NUCLEOTIDE SEQUENCE</scope>
    <source>
        <strain evidence="2">Expedition CK06-06</strain>
    </source>
</reference>
<proteinExistence type="predicted"/>
<organism evidence="2">
    <name type="scientific">marine sediment metagenome</name>
    <dbReference type="NCBI Taxonomy" id="412755"/>
    <lineage>
        <taxon>unclassified sequences</taxon>
        <taxon>metagenomes</taxon>
        <taxon>ecological metagenomes</taxon>
    </lineage>
</organism>
<accession>X1TY52</accession>
<dbReference type="Pfam" id="PF08867">
    <property type="entry name" value="FRG"/>
    <property type="match status" value="1"/>
</dbReference>
<evidence type="ECO:0000259" key="1">
    <source>
        <dbReference type="Pfam" id="PF08867"/>
    </source>
</evidence>
<protein>
    <recommendedName>
        <fullName evidence="1">FRG domain-containing protein</fullName>
    </recommendedName>
</protein>
<dbReference type="InterPro" id="IPR014966">
    <property type="entry name" value="FRG-dom"/>
</dbReference>
<dbReference type="EMBL" id="BARW01026871">
    <property type="protein sequence ID" value="GAJ10204.1"/>
    <property type="molecule type" value="Genomic_DNA"/>
</dbReference>
<sequence>MPTRLLDWTQNILVAVFNAVCKPDDKDGQLWTIMPKELNSKADIGGVFPLPGNPVVEYLAREMFYAHNKKGGLLKNIREETKSDIDKPPVWPVAILPPLAWPRMIAQSSVFTLHPKPAKADAVFPKEAWLRRHVILAKYKKSIRRNLREMGILYRTLYPELDSIAKDEKSRLYDDKV</sequence>